<accession>A0ABS6RXV8</accession>
<keyword evidence="1" id="KW-0472">Membrane</keyword>
<feature type="transmembrane region" description="Helical" evidence="1">
    <location>
        <begin position="564"/>
        <end position="580"/>
    </location>
</feature>
<reference evidence="2 3" key="1">
    <citation type="journal article" date="2020" name="J Geophys Res Biogeosci">
        <title>Magnetotaxis as an Adaptation to Enable Bacterial Shuttling of Microbial Sulfur and Sulfur Cycling Across Aquatic Oxic#Anoxic Interfaces.</title>
        <authorList>
            <person name="Li J."/>
            <person name="Liu P."/>
            <person name="Wang J."/>
            <person name="Roberts A.P."/>
            <person name="Pan Y."/>
        </authorList>
    </citation>
    <scope>NUCLEOTIDE SEQUENCE [LARGE SCALE GENOMIC DNA]</scope>
    <source>
        <strain evidence="2 3">MYR-1_YQ</strain>
    </source>
</reference>
<feature type="transmembrane region" description="Helical" evidence="1">
    <location>
        <begin position="321"/>
        <end position="342"/>
    </location>
</feature>
<evidence type="ECO:0000256" key="1">
    <source>
        <dbReference type="SAM" id="Phobius"/>
    </source>
</evidence>
<keyword evidence="3" id="KW-1185">Reference proteome</keyword>
<feature type="transmembrane region" description="Helical" evidence="1">
    <location>
        <begin position="414"/>
        <end position="431"/>
    </location>
</feature>
<feature type="transmembrane region" description="Helical" evidence="1">
    <location>
        <begin position="443"/>
        <end position="464"/>
    </location>
</feature>
<comment type="caution">
    <text evidence="2">The sequence shown here is derived from an EMBL/GenBank/DDBJ whole genome shotgun (WGS) entry which is preliminary data.</text>
</comment>
<feature type="transmembrane region" description="Helical" evidence="1">
    <location>
        <begin position="348"/>
        <end position="379"/>
    </location>
</feature>
<keyword evidence="1" id="KW-0812">Transmembrane</keyword>
<dbReference type="Proteomes" id="UP001196980">
    <property type="component" value="Unassembled WGS sequence"/>
</dbReference>
<proteinExistence type="predicted"/>
<feature type="transmembrane region" description="Helical" evidence="1">
    <location>
        <begin position="205"/>
        <end position="224"/>
    </location>
</feature>
<name>A0ABS6RXV8_9BACT</name>
<evidence type="ECO:0000313" key="2">
    <source>
        <dbReference type="EMBL" id="MBV6340638.1"/>
    </source>
</evidence>
<feature type="transmembrane region" description="Helical" evidence="1">
    <location>
        <begin position="285"/>
        <end position="309"/>
    </location>
</feature>
<keyword evidence="1" id="KW-1133">Transmembrane helix</keyword>
<feature type="transmembrane region" description="Helical" evidence="1">
    <location>
        <begin position="158"/>
        <end position="176"/>
    </location>
</feature>
<feature type="transmembrane region" description="Helical" evidence="1">
    <location>
        <begin position="245"/>
        <end position="265"/>
    </location>
</feature>
<dbReference type="EMBL" id="JABXWD010000037">
    <property type="protein sequence ID" value="MBV6340638.1"/>
    <property type="molecule type" value="Genomic_DNA"/>
</dbReference>
<dbReference type="RefSeq" id="WP_218251258.1">
    <property type="nucleotide sequence ID" value="NZ_JABXWD010000037.1"/>
</dbReference>
<feature type="transmembrane region" description="Helical" evidence="1">
    <location>
        <begin position="535"/>
        <end position="552"/>
    </location>
</feature>
<gene>
    <name evidence="2" type="ORF">HWQ67_03485</name>
</gene>
<feature type="transmembrane region" description="Helical" evidence="1">
    <location>
        <begin position="587"/>
        <end position="605"/>
    </location>
</feature>
<organism evidence="2 3">
    <name type="scientific">Candidatus Magnetobacterium casense</name>
    <dbReference type="NCBI Taxonomy" id="1455061"/>
    <lineage>
        <taxon>Bacteria</taxon>
        <taxon>Pseudomonadati</taxon>
        <taxon>Nitrospirota</taxon>
        <taxon>Thermodesulfovibrionia</taxon>
        <taxon>Thermodesulfovibrionales</taxon>
        <taxon>Candidatus Magnetobacteriaceae</taxon>
        <taxon>Candidatus Magnetobacterium</taxon>
    </lineage>
</organism>
<evidence type="ECO:0000313" key="3">
    <source>
        <dbReference type="Proteomes" id="UP001196980"/>
    </source>
</evidence>
<feature type="transmembrane region" description="Helical" evidence="1">
    <location>
        <begin position="507"/>
        <end position="523"/>
    </location>
</feature>
<feature type="transmembrane region" description="Helical" evidence="1">
    <location>
        <begin position="127"/>
        <end position="146"/>
    </location>
</feature>
<feature type="transmembrane region" description="Helical" evidence="1">
    <location>
        <begin position="391"/>
        <end position="408"/>
    </location>
</feature>
<evidence type="ECO:0008006" key="4">
    <source>
        <dbReference type="Google" id="ProtNLM"/>
    </source>
</evidence>
<sequence>MFDNSFNPNGCGTVYIKGKYPTPNYKTIIPCGTKRIKLDPGFQTGTVSIVNICIESKYLNKCFDATEIKERNFYNSRSKNLRIEDGILFFDYVGTTSQTVLWDGSRIIFADSKQFDESNIVPPHANLKNNIIAGMLFIILIVISGIKNKNDILLYHPFLMIFIIILISPIIMNFIMNSNYFAPPSVRYAVGASSFVGYPQKIRNFSFYVLIAFSVSLSIVWCFIQRRFFSTNHSVSYYEERSKTSEFSIIFLIVCLLVLFIFTFPDFTQQPDKWTHVPQWDVNNFILWTYAYIQGLLPYRDFWYPYFNLFYIIQPFTWSKFLLFVNCYAVLGVLLLSFYIILERNKLITILLMVGIVILSDIGFVVLIRYGAAFMIVMLFMAINRLNNLKYTRFIVFGVVVSWILVISVDQVVYSLPSICYLFIYYLFVKYKKKHDRIFYVKTIFASALTLLLIILLFYIPWYASHDQLEGLLRYITYDIPSMTTYAAVPWDSNDIFTFKLTYDSQFIFTTVFIITFGVYCAFSAKNDLRLKMSEVLISTGILEIMFLLKFFTKVGISTAINEYSFIAALISVSLWSFEWNIRQRIIWHLFILFIISLFINSYSLRNSMDMLVIERINNIFKSIKYIAKNYDLSDKTMASYIASSAFEKYSYKNEFLAFLNNDKPKNFYVLGDSSYFYIIARQKPPYTTTFYDTSPIHLQNKTVEWLKQEKPEYVVINWRELTMTNNVPSQVRVPILYAYIINNYSFYKSFEHLHILKLKKANYNIDVNYWIHHMTNQIDLGYIPAISNIEAFDDCNDNCSINNTILFLKIIPKTPANFKRRIGINYTQYKFDIWFKQKINKQQYYINLDRIWFVNAMKGNGYKLMPKIESDSDVDVYIIKKKTRDDLLY</sequence>
<protein>
    <recommendedName>
        <fullName evidence="4">Glycosyltransferase RgtA/B/C/D-like domain-containing protein</fullName>
    </recommendedName>
</protein>